<organism evidence="1 2">
    <name type="scientific">Pseudoalteromonas haloplanktis</name>
    <name type="common">Alteromonas haloplanktis</name>
    <dbReference type="NCBI Taxonomy" id="228"/>
    <lineage>
        <taxon>Bacteria</taxon>
        <taxon>Pseudomonadati</taxon>
        <taxon>Pseudomonadota</taxon>
        <taxon>Gammaproteobacteria</taxon>
        <taxon>Alteromonadales</taxon>
        <taxon>Pseudoalteromonadaceae</taxon>
        <taxon>Pseudoalteromonas</taxon>
    </lineage>
</organism>
<evidence type="ECO:0008006" key="3">
    <source>
        <dbReference type="Google" id="ProtNLM"/>
    </source>
</evidence>
<accession>A0A9W4QWS9</accession>
<keyword evidence="2" id="KW-1185">Reference proteome</keyword>
<dbReference type="InterPro" id="IPR023991">
    <property type="entry name" value="Bacteriocin_IIb_lactobn/cerein"/>
</dbReference>
<evidence type="ECO:0000313" key="1">
    <source>
        <dbReference type="EMBL" id="CAH9056758.1"/>
    </source>
</evidence>
<dbReference type="AlphaFoldDB" id="A0A9W4QWS9"/>
<dbReference type="EMBL" id="CAMAPB010000017">
    <property type="protein sequence ID" value="CAH9056758.1"/>
    <property type="molecule type" value="Genomic_DNA"/>
</dbReference>
<sequence length="86" mass="8084">MRELNVKEIQQVNGGFGPAGAGLGAVIGAAGYLGSAATSGNFSWGGFGAATAAGGLSGAVGGPIGSAAARFLLPRISFMGGAASNL</sequence>
<comment type="caution">
    <text evidence="1">The sequence shown here is derived from an EMBL/GenBank/DDBJ whole genome shotgun (WGS) entry which is preliminary data.</text>
</comment>
<evidence type="ECO:0000313" key="2">
    <source>
        <dbReference type="Proteomes" id="UP001152447"/>
    </source>
</evidence>
<name>A0A9W4QWS9_PSEHA</name>
<dbReference type="NCBIfam" id="TIGR03949">
    <property type="entry name" value="bact_IIb_cerein"/>
    <property type="match status" value="1"/>
</dbReference>
<gene>
    <name evidence="1" type="ORF">PSEHALCIP103_01520</name>
</gene>
<reference evidence="1" key="1">
    <citation type="submission" date="2022-07" db="EMBL/GenBank/DDBJ databases">
        <authorList>
            <person name="Criscuolo A."/>
        </authorList>
    </citation>
    <scope>NUCLEOTIDE SEQUENCE</scope>
    <source>
        <strain evidence="1">CIP103197</strain>
    </source>
</reference>
<proteinExistence type="predicted"/>
<dbReference type="Proteomes" id="UP001152447">
    <property type="component" value="Unassembled WGS sequence"/>
</dbReference>
<protein>
    <recommendedName>
        <fullName evidence="3">Bacteriocin</fullName>
    </recommendedName>
</protein>